<name>A0A5E4MGP6_9HEMI</name>
<dbReference type="OrthoDB" id="296065at2759"/>
<dbReference type="CDD" id="cd02440">
    <property type="entry name" value="AdoMet_MTases"/>
    <property type="match status" value="1"/>
</dbReference>
<dbReference type="PRINTS" id="PR00507">
    <property type="entry name" value="N12N6MTFRASE"/>
</dbReference>
<dbReference type="InterPro" id="IPR059073">
    <property type="entry name" value="TRMT11_N"/>
</dbReference>
<dbReference type="Proteomes" id="UP000325440">
    <property type="component" value="Unassembled WGS sequence"/>
</dbReference>
<gene>
    <name evidence="18" type="ORF">CINCED_3A016548</name>
</gene>
<feature type="domain" description="Ribosomal RNA large subunit methyltransferase K/L-like methyltransferase" evidence="16">
    <location>
        <begin position="185"/>
        <end position="313"/>
    </location>
</feature>
<dbReference type="GO" id="GO:0008033">
    <property type="term" value="P:tRNA processing"/>
    <property type="evidence" value="ECO:0007669"/>
    <property type="project" value="UniProtKB-UniRule"/>
</dbReference>
<evidence type="ECO:0000256" key="12">
    <source>
        <dbReference type="ARBA" id="ARBA00066937"/>
    </source>
</evidence>
<dbReference type="EMBL" id="CABPRJ010000949">
    <property type="protein sequence ID" value="VVC31389.1"/>
    <property type="molecule type" value="Genomic_DNA"/>
</dbReference>
<accession>A0A5E4MGP6</accession>
<evidence type="ECO:0000256" key="5">
    <source>
        <dbReference type="ARBA" id="ARBA00022679"/>
    </source>
</evidence>
<keyword evidence="4 15" id="KW-0489">Methyltransferase</keyword>
<dbReference type="Pfam" id="PF01170">
    <property type="entry name" value="UPF0020"/>
    <property type="match status" value="1"/>
</dbReference>
<comment type="similarity">
    <text evidence="15">Belongs to the class I-like SAM-binding methyltransferase superfamily. TRM11 methyltransferase family.</text>
</comment>
<dbReference type="Pfam" id="PF25904">
    <property type="entry name" value="Tmrp11_N"/>
    <property type="match status" value="1"/>
</dbReference>
<dbReference type="InterPro" id="IPR000241">
    <property type="entry name" value="RlmKL-like_Mtase"/>
</dbReference>
<reference evidence="18 19" key="1">
    <citation type="submission" date="2019-08" db="EMBL/GenBank/DDBJ databases">
        <authorList>
            <person name="Alioto T."/>
            <person name="Alioto T."/>
            <person name="Gomez Garrido J."/>
        </authorList>
    </citation>
    <scope>NUCLEOTIDE SEQUENCE [LARGE SCALE GENOMIC DNA]</scope>
</reference>
<evidence type="ECO:0000256" key="1">
    <source>
        <dbReference type="ARBA" id="ARBA00004496"/>
    </source>
</evidence>
<sequence length="463" mass="53574">MKRFIYLLWFAHEHVAFRIHEIESIASLLNIPIKWLEPPSDEPWYLVELPSEEAVQQISARSVTMRRALQLWADEPTISKLHETLKEKCLNGILEPFKLKSFKVDVDLFCNSQTKEEKLERIESFSYIPFEGPVNLKNPDVTFQYIEYYGLDPKNIPEFPTRTFFGRVVAESGRSLIHELSLKNRTFIGNTSMDPQLSLLMANLGKVSNGDLVLDPFVGSGSLLVAAAKFGGHVIGTDIDYLMLHGRTRPTRKQTRHIPRRNESIEANMVQYSCVDKYIDVIVADSSIPCWRSDVEFDCILADPPYGIREPTERIGSKEFLPIVKKETIHFPSKVDYGLNEIVKDLMKFSSKQLKLNGRLLFWVPVFKQHYDESQIPRHSSFKLIGNCEQVLTTFTARRLLIFEKIKMPEDTDECSCTIPSTNSFREQFFNWDENRLTRKEKKEAAARNKELWFAKLNNINVK</sequence>
<proteinExistence type="inferred from homology"/>
<dbReference type="GO" id="GO:0000049">
    <property type="term" value="F:tRNA binding"/>
    <property type="evidence" value="ECO:0007669"/>
    <property type="project" value="UniProtKB-UniRule"/>
</dbReference>
<organism evidence="18 19">
    <name type="scientific">Cinara cedri</name>
    <dbReference type="NCBI Taxonomy" id="506608"/>
    <lineage>
        <taxon>Eukaryota</taxon>
        <taxon>Metazoa</taxon>
        <taxon>Ecdysozoa</taxon>
        <taxon>Arthropoda</taxon>
        <taxon>Hexapoda</taxon>
        <taxon>Insecta</taxon>
        <taxon>Pterygota</taxon>
        <taxon>Neoptera</taxon>
        <taxon>Paraneoptera</taxon>
        <taxon>Hemiptera</taxon>
        <taxon>Sternorrhyncha</taxon>
        <taxon>Aphidomorpha</taxon>
        <taxon>Aphidoidea</taxon>
        <taxon>Aphididae</taxon>
        <taxon>Lachninae</taxon>
        <taxon>Cinara</taxon>
    </lineage>
</organism>
<evidence type="ECO:0000256" key="4">
    <source>
        <dbReference type="ARBA" id="ARBA00022603"/>
    </source>
</evidence>
<dbReference type="InterPro" id="IPR029063">
    <property type="entry name" value="SAM-dependent_MTases_sf"/>
</dbReference>
<keyword evidence="5 15" id="KW-0808">Transferase</keyword>
<evidence type="ECO:0000256" key="14">
    <source>
        <dbReference type="ARBA" id="ARBA00075308"/>
    </source>
</evidence>
<keyword evidence="8 15" id="KW-0694">RNA-binding</keyword>
<dbReference type="Gene3D" id="3.40.50.150">
    <property type="entry name" value="Vaccinia Virus protein VP39"/>
    <property type="match status" value="1"/>
</dbReference>
<keyword evidence="7 15" id="KW-0819">tRNA processing</keyword>
<dbReference type="GO" id="GO:0160102">
    <property type="term" value="F:tRNA (guanine(10)-N2)-methyltransferase activity"/>
    <property type="evidence" value="ECO:0007669"/>
    <property type="project" value="UniProtKB-EC"/>
</dbReference>
<dbReference type="InterPro" id="IPR002052">
    <property type="entry name" value="DNA_methylase_N6_adenine_CS"/>
</dbReference>
<protein>
    <recommendedName>
        <fullName evidence="13">tRNA (guanine(10)-N(2))-methyltransferase TRMT11</fullName>
        <ecNumber evidence="12">2.1.1.214</ecNumber>
    </recommendedName>
    <alternativeName>
        <fullName evidence="14">tRNA methyltransferase 11 homolog</fullName>
    </alternativeName>
</protein>
<dbReference type="AlphaFoldDB" id="A0A5E4MGP6"/>
<evidence type="ECO:0000256" key="8">
    <source>
        <dbReference type="ARBA" id="ARBA00022884"/>
    </source>
</evidence>
<dbReference type="PROSITE" id="PS51627">
    <property type="entry name" value="SAM_MT_TRM11"/>
    <property type="match status" value="1"/>
</dbReference>
<keyword evidence="19" id="KW-1185">Reference proteome</keyword>
<dbReference type="GO" id="GO:0043527">
    <property type="term" value="C:tRNA methyltransferase complex"/>
    <property type="evidence" value="ECO:0007669"/>
    <property type="project" value="UniProtKB-ARBA"/>
</dbReference>
<evidence type="ECO:0000313" key="19">
    <source>
        <dbReference type="Proteomes" id="UP000325440"/>
    </source>
</evidence>
<comment type="catalytic activity">
    <reaction evidence="9">
        <text>guanosine(10) in tRNA + S-adenosyl-L-methionine = N(2)-methylguanosine(10) in tRNA + S-adenosyl-L-homocysteine + H(+)</text>
        <dbReference type="Rhea" id="RHEA:43128"/>
        <dbReference type="Rhea" id="RHEA-COMP:10355"/>
        <dbReference type="Rhea" id="RHEA-COMP:10357"/>
        <dbReference type="ChEBI" id="CHEBI:15378"/>
        <dbReference type="ChEBI" id="CHEBI:57856"/>
        <dbReference type="ChEBI" id="CHEBI:59789"/>
        <dbReference type="ChEBI" id="CHEBI:74269"/>
        <dbReference type="ChEBI" id="CHEBI:74481"/>
        <dbReference type="EC" id="2.1.1.214"/>
    </reaction>
    <physiologicalReaction direction="left-to-right" evidence="9">
        <dbReference type="Rhea" id="RHEA:43129"/>
    </physiologicalReaction>
</comment>
<evidence type="ECO:0000256" key="13">
    <source>
        <dbReference type="ARBA" id="ARBA00067484"/>
    </source>
</evidence>
<evidence type="ECO:0000256" key="10">
    <source>
        <dbReference type="ARBA" id="ARBA00056270"/>
    </source>
</evidence>
<comment type="function">
    <text evidence="10">Catalytic subunit of the TRMT11-TRM112 methyltransferase complex, that specifically mediates the S-adenosyl-L-methionine-dependent N(2)-methylation of guanosine nucleotide at position 10 (m2G10) in tRNAs. This is one of the major tRNA (guanine-N(2))-methyltransferases.</text>
</comment>
<dbReference type="InterPro" id="IPR016691">
    <property type="entry name" value="TRMT11"/>
</dbReference>
<dbReference type="SUPFAM" id="SSF53335">
    <property type="entry name" value="S-adenosyl-L-methionine-dependent methyltransferases"/>
    <property type="match status" value="1"/>
</dbReference>
<evidence type="ECO:0000256" key="6">
    <source>
        <dbReference type="ARBA" id="ARBA00022691"/>
    </source>
</evidence>
<feature type="domain" description="tRNA (guanine(10)-N(2))-methyltransferase TRMT11 N-terminal" evidence="17">
    <location>
        <begin position="6"/>
        <end position="174"/>
    </location>
</feature>
<evidence type="ECO:0000256" key="9">
    <source>
        <dbReference type="ARBA" id="ARBA00050985"/>
    </source>
</evidence>
<keyword evidence="3 15" id="KW-0820">tRNA-binding</keyword>
<evidence type="ECO:0000259" key="16">
    <source>
        <dbReference type="Pfam" id="PF01170"/>
    </source>
</evidence>
<evidence type="ECO:0000313" key="18">
    <source>
        <dbReference type="EMBL" id="VVC31389.1"/>
    </source>
</evidence>
<evidence type="ECO:0000256" key="3">
    <source>
        <dbReference type="ARBA" id="ARBA00022555"/>
    </source>
</evidence>
<comment type="subunit">
    <text evidence="11">Part of the heterodimeric TRMT11-TRM112 methyltransferase complex; this complex forms an active tRNA methyltransferase, where TRMT112 acts as an activator of the catalytic subunit TRMT11.</text>
</comment>
<evidence type="ECO:0000256" key="7">
    <source>
        <dbReference type="ARBA" id="ARBA00022694"/>
    </source>
</evidence>
<dbReference type="GO" id="GO:0005737">
    <property type="term" value="C:cytoplasm"/>
    <property type="evidence" value="ECO:0007669"/>
    <property type="project" value="UniProtKB-SubCell"/>
</dbReference>
<dbReference type="PIRSF" id="PIRSF017259">
    <property type="entry name" value="tRNA_mtfrase_TRM11"/>
    <property type="match status" value="1"/>
</dbReference>
<dbReference type="GO" id="GO:0032259">
    <property type="term" value="P:methylation"/>
    <property type="evidence" value="ECO:0007669"/>
    <property type="project" value="UniProtKB-UniRule"/>
</dbReference>
<evidence type="ECO:0000259" key="17">
    <source>
        <dbReference type="Pfam" id="PF25904"/>
    </source>
</evidence>
<evidence type="ECO:0000256" key="11">
    <source>
        <dbReference type="ARBA" id="ARBA00065434"/>
    </source>
</evidence>
<comment type="subcellular location">
    <subcellularLocation>
        <location evidence="1">Cytoplasm</location>
    </subcellularLocation>
</comment>
<keyword evidence="6 15" id="KW-0949">S-adenosyl-L-methionine</keyword>
<dbReference type="EC" id="2.1.1.214" evidence="12"/>
<evidence type="ECO:0000256" key="2">
    <source>
        <dbReference type="ARBA" id="ARBA00022490"/>
    </source>
</evidence>
<evidence type="ECO:0000256" key="15">
    <source>
        <dbReference type="PROSITE-ProRule" id="PRU00959"/>
    </source>
</evidence>
<dbReference type="PANTHER" id="PTHR13370">
    <property type="entry name" value="RNA METHYLASE-RELATED"/>
    <property type="match status" value="1"/>
</dbReference>
<dbReference type="PROSITE" id="PS00092">
    <property type="entry name" value="N6_MTASE"/>
    <property type="match status" value="1"/>
</dbReference>
<dbReference type="PANTHER" id="PTHR13370:SF3">
    <property type="entry name" value="TRNA (GUANINE(10)-N2)-METHYLTRANSFERASE HOMOLOG"/>
    <property type="match status" value="1"/>
</dbReference>
<keyword evidence="2" id="KW-0963">Cytoplasm</keyword>